<organism evidence="2 3">
    <name type="scientific">Rubroshorea leprosula</name>
    <dbReference type="NCBI Taxonomy" id="152421"/>
    <lineage>
        <taxon>Eukaryota</taxon>
        <taxon>Viridiplantae</taxon>
        <taxon>Streptophyta</taxon>
        <taxon>Embryophyta</taxon>
        <taxon>Tracheophyta</taxon>
        <taxon>Spermatophyta</taxon>
        <taxon>Magnoliopsida</taxon>
        <taxon>eudicotyledons</taxon>
        <taxon>Gunneridae</taxon>
        <taxon>Pentapetalae</taxon>
        <taxon>rosids</taxon>
        <taxon>malvids</taxon>
        <taxon>Malvales</taxon>
        <taxon>Dipterocarpaceae</taxon>
        <taxon>Rubroshorea</taxon>
    </lineage>
</organism>
<keyword evidence="3" id="KW-1185">Reference proteome</keyword>
<dbReference type="Proteomes" id="UP001054252">
    <property type="component" value="Unassembled WGS sequence"/>
</dbReference>
<dbReference type="AlphaFoldDB" id="A0AAV5I167"/>
<reference evidence="2 3" key="1">
    <citation type="journal article" date="2021" name="Commun. Biol.">
        <title>The genome of Shorea leprosula (Dipterocarpaceae) highlights the ecological relevance of drought in aseasonal tropical rainforests.</title>
        <authorList>
            <person name="Ng K.K.S."/>
            <person name="Kobayashi M.J."/>
            <person name="Fawcett J.A."/>
            <person name="Hatakeyama M."/>
            <person name="Paape T."/>
            <person name="Ng C.H."/>
            <person name="Ang C.C."/>
            <person name="Tnah L.H."/>
            <person name="Lee C.T."/>
            <person name="Nishiyama T."/>
            <person name="Sese J."/>
            <person name="O'Brien M.J."/>
            <person name="Copetti D."/>
            <person name="Mohd Noor M.I."/>
            <person name="Ong R.C."/>
            <person name="Putra M."/>
            <person name="Sireger I.Z."/>
            <person name="Indrioko S."/>
            <person name="Kosugi Y."/>
            <person name="Izuno A."/>
            <person name="Isagi Y."/>
            <person name="Lee S.L."/>
            <person name="Shimizu K.K."/>
        </authorList>
    </citation>
    <scope>NUCLEOTIDE SEQUENCE [LARGE SCALE GENOMIC DNA]</scope>
    <source>
        <strain evidence="2">214</strain>
    </source>
</reference>
<gene>
    <name evidence="2" type="ORF">SLEP1_g5256</name>
</gene>
<sequence>MEGAEQSEPRQVYRHSPVSSLQSERISTPSNATGTTVTETSVVVAGRCISSHQSRIGKQYAYHRLIRSTAASNREPDRDRMMPPS</sequence>
<feature type="region of interest" description="Disordered" evidence="1">
    <location>
        <begin position="1"/>
        <end position="37"/>
    </location>
</feature>
<protein>
    <submittedName>
        <fullName evidence="2">Uncharacterized protein</fullName>
    </submittedName>
</protein>
<accession>A0AAV5I167</accession>
<evidence type="ECO:0000313" key="3">
    <source>
        <dbReference type="Proteomes" id="UP001054252"/>
    </source>
</evidence>
<evidence type="ECO:0000256" key="1">
    <source>
        <dbReference type="SAM" id="MobiDB-lite"/>
    </source>
</evidence>
<feature type="compositionally biased region" description="Polar residues" evidence="1">
    <location>
        <begin position="17"/>
        <end position="32"/>
    </location>
</feature>
<dbReference type="EMBL" id="BPVZ01000005">
    <property type="protein sequence ID" value="GKU91371.1"/>
    <property type="molecule type" value="Genomic_DNA"/>
</dbReference>
<proteinExistence type="predicted"/>
<comment type="caution">
    <text evidence="2">The sequence shown here is derived from an EMBL/GenBank/DDBJ whole genome shotgun (WGS) entry which is preliminary data.</text>
</comment>
<name>A0AAV5I167_9ROSI</name>
<evidence type="ECO:0000313" key="2">
    <source>
        <dbReference type="EMBL" id="GKU91371.1"/>
    </source>
</evidence>